<protein>
    <recommendedName>
        <fullName evidence="3">Cytidyltransferase-like domain-containing protein</fullName>
    </recommendedName>
</protein>
<sequence length="143" mass="16094">MGNNELVSELEKASKKRLVRKPYSFVVLGAIFDRLHVAHRLLLKRVCDGPVLIKKEVFGLLQLADLIEPIEMRMKIVGDYIKSIKPGLKVETKAIIDPYGPSVVGDKLDSSKVKACTLRLGIVSTFQEKKKTHIAVMQYQKFS</sequence>
<organism evidence="1 2">
    <name type="scientific">Protea cynaroides</name>
    <dbReference type="NCBI Taxonomy" id="273540"/>
    <lineage>
        <taxon>Eukaryota</taxon>
        <taxon>Viridiplantae</taxon>
        <taxon>Streptophyta</taxon>
        <taxon>Embryophyta</taxon>
        <taxon>Tracheophyta</taxon>
        <taxon>Spermatophyta</taxon>
        <taxon>Magnoliopsida</taxon>
        <taxon>Proteales</taxon>
        <taxon>Proteaceae</taxon>
        <taxon>Protea</taxon>
    </lineage>
</organism>
<evidence type="ECO:0008006" key="3">
    <source>
        <dbReference type="Google" id="ProtNLM"/>
    </source>
</evidence>
<evidence type="ECO:0000313" key="1">
    <source>
        <dbReference type="EMBL" id="KAJ4961670.1"/>
    </source>
</evidence>
<proteinExistence type="predicted"/>
<name>A0A9Q0K4H3_9MAGN</name>
<dbReference type="EMBL" id="JAMYWD010000009">
    <property type="protein sequence ID" value="KAJ4961670.1"/>
    <property type="molecule type" value="Genomic_DNA"/>
</dbReference>
<gene>
    <name evidence="1" type="ORF">NE237_021580</name>
</gene>
<reference evidence="1" key="1">
    <citation type="journal article" date="2023" name="Plant J.">
        <title>The genome of the king protea, Protea cynaroides.</title>
        <authorList>
            <person name="Chang J."/>
            <person name="Duong T.A."/>
            <person name="Schoeman C."/>
            <person name="Ma X."/>
            <person name="Roodt D."/>
            <person name="Barker N."/>
            <person name="Li Z."/>
            <person name="Van de Peer Y."/>
            <person name="Mizrachi E."/>
        </authorList>
    </citation>
    <scope>NUCLEOTIDE SEQUENCE</scope>
    <source>
        <tissue evidence="1">Young leaves</tissue>
    </source>
</reference>
<evidence type="ECO:0000313" key="2">
    <source>
        <dbReference type="Proteomes" id="UP001141806"/>
    </source>
</evidence>
<dbReference type="Gene3D" id="3.40.50.620">
    <property type="entry name" value="HUPs"/>
    <property type="match status" value="1"/>
</dbReference>
<dbReference type="Proteomes" id="UP001141806">
    <property type="component" value="Unassembled WGS sequence"/>
</dbReference>
<keyword evidence="2" id="KW-1185">Reference proteome</keyword>
<dbReference type="InterPro" id="IPR014729">
    <property type="entry name" value="Rossmann-like_a/b/a_fold"/>
</dbReference>
<dbReference type="AlphaFoldDB" id="A0A9Q0K4H3"/>
<comment type="caution">
    <text evidence="1">The sequence shown here is derived from an EMBL/GenBank/DDBJ whole genome shotgun (WGS) entry which is preliminary data.</text>
</comment>
<accession>A0A9Q0K4H3</accession>
<dbReference type="OrthoDB" id="27911at2759"/>